<feature type="transmembrane region" description="Helical" evidence="1">
    <location>
        <begin position="206"/>
        <end position="228"/>
    </location>
</feature>
<reference evidence="2 3" key="1">
    <citation type="submission" date="2020-01" db="EMBL/GenBank/DDBJ databases">
        <authorList>
            <person name="Gulvik C.A."/>
            <person name="Batra D.G."/>
        </authorList>
    </citation>
    <scope>NUCLEOTIDE SEQUENCE [LARGE SCALE GENOMIC DNA]</scope>
    <source>
        <strain evidence="2 3">W9323</strain>
    </source>
</reference>
<accession>A0A7D3Y609</accession>
<proteinExistence type="predicted"/>
<organism evidence="2 3">
    <name type="scientific">Kroppenstedtia pulmonis</name>
    <dbReference type="NCBI Taxonomy" id="1380685"/>
    <lineage>
        <taxon>Bacteria</taxon>
        <taxon>Bacillati</taxon>
        <taxon>Bacillota</taxon>
        <taxon>Bacilli</taxon>
        <taxon>Bacillales</taxon>
        <taxon>Thermoactinomycetaceae</taxon>
        <taxon>Kroppenstedtia</taxon>
    </lineage>
</organism>
<keyword evidence="3" id="KW-1185">Reference proteome</keyword>
<dbReference type="Pfam" id="PF11353">
    <property type="entry name" value="DUF3153"/>
    <property type="match status" value="1"/>
</dbReference>
<dbReference type="InterPro" id="IPR021499">
    <property type="entry name" value="DUF3153"/>
</dbReference>
<gene>
    <name evidence="2" type="ORF">GXN76_12790</name>
</gene>
<name>A0A7D3Y609_9BACL</name>
<evidence type="ECO:0000313" key="3">
    <source>
        <dbReference type="Proteomes" id="UP000503088"/>
    </source>
</evidence>
<dbReference type="AlphaFoldDB" id="A0A7D3Y609"/>
<keyword evidence="1" id="KW-0472">Membrane</keyword>
<dbReference type="Proteomes" id="UP000503088">
    <property type="component" value="Chromosome"/>
</dbReference>
<keyword evidence="1" id="KW-1133">Transmembrane helix</keyword>
<keyword evidence="1" id="KW-0812">Transmembrane</keyword>
<evidence type="ECO:0000256" key="1">
    <source>
        <dbReference type="SAM" id="Phobius"/>
    </source>
</evidence>
<sequence length="238" mass="26790">MKRHQKGTRLILLGLCLILLGGCVDADMHVTIHKDGSGIYKLQVLTNPLVEEELNPLKEKLKEKGYQIKSLKKGEQLGWIAEKKVDNIAAEPPTEDFENMTPQGKSATALPFIEDMNKGPIKVESQLFHILIHFKTDVDLKGMVTDDPFGQVFLDKMNLRLKMTLPIAAKDHNADEVSEDGKTLTWNLKPGEVNPVKIDVELPNPVGWILVIALVTVVLLILFVIWMVKRSRKKKAQR</sequence>
<dbReference type="RefSeq" id="WP_173223756.1">
    <property type="nucleotide sequence ID" value="NZ_CP048104.1"/>
</dbReference>
<protein>
    <submittedName>
        <fullName evidence="2">DUF3153 domain-containing protein</fullName>
    </submittedName>
</protein>
<dbReference type="KEGG" id="kpul:GXN76_12790"/>
<dbReference type="PROSITE" id="PS51257">
    <property type="entry name" value="PROKAR_LIPOPROTEIN"/>
    <property type="match status" value="1"/>
</dbReference>
<evidence type="ECO:0000313" key="2">
    <source>
        <dbReference type="EMBL" id="QKG85265.1"/>
    </source>
</evidence>
<dbReference type="EMBL" id="CP048104">
    <property type="protein sequence ID" value="QKG85265.1"/>
    <property type="molecule type" value="Genomic_DNA"/>
</dbReference>